<accession>A0A2A9NEJ9</accession>
<feature type="region of interest" description="Disordered" evidence="1">
    <location>
        <begin position="43"/>
        <end position="83"/>
    </location>
</feature>
<dbReference type="AlphaFoldDB" id="A0A2A9NEJ9"/>
<protein>
    <recommendedName>
        <fullName evidence="5">Secreted protein</fullName>
    </recommendedName>
</protein>
<keyword evidence="4" id="KW-1185">Reference proteome</keyword>
<evidence type="ECO:0000256" key="1">
    <source>
        <dbReference type="SAM" id="MobiDB-lite"/>
    </source>
</evidence>
<name>A0A2A9NEJ9_9AGAR</name>
<keyword evidence="2" id="KW-0732">Signal</keyword>
<reference evidence="3 4" key="1">
    <citation type="submission" date="2014-02" db="EMBL/GenBank/DDBJ databases">
        <title>Transposable element dynamics among asymbiotic and ectomycorrhizal Amanita fungi.</title>
        <authorList>
            <consortium name="DOE Joint Genome Institute"/>
            <person name="Hess J."/>
            <person name="Skrede I."/>
            <person name="Wolfe B."/>
            <person name="LaButti K."/>
            <person name="Ohm R.A."/>
            <person name="Grigoriev I.V."/>
            <person name="Pringle A."/>
        </authorList>
    </citation>
    <scope>NUCLEOTIDE SEQUENCE [LARGE SCALE GENOMIC DNA]</scope>
    <source>
        <strain evidence="3 4">SKay4041</strain>
    </source>
</reference>
<feature type="signal peptide" evidence="2">
    <location>
        <begin position="1"/>
        <end position="20"/>
    </location>
</feature>
<sequence length="83" mass="9674">MCALMWRFCWTLMCLPVVIAMRIIRRVLGMEIPEIRVRAQDGRWAGGGRNTTMGLHSKDMNEDARRNQDRDERNGEDVPRRGT</sequence>
<evidence type="ECO:0000256" key="2">
    <source>
        <dbReference type="SAM" id="SignalP"/>
    </source>
</evidence>
<organism evidence="3 4">
    <name type="scientific">Amanita thiersii Skay4041</name>
    <dbReference type="NCBI Taxonomy" id="703135"/>
    <lineage>
        <taxon>Eukaryota</taxon>
        <taxon>Fungi</taxon>
        <taxon>Dikarya</taxon>
        <taxon>Basidiomycota</taxon>
        <taxon>Agaricomycotina</taxon>
        <taxon>Agaricomycetes</taxon>
        <taxon>Agaricomycetidae</taxon>
        <taxon>Agaricales</taxon>
        <taxon>Pluteineae</taxon>
        <taxon>Amanitaceae</taxon>
        <taxon>Amanita</taxon>
    </lineage>
</organism>
<evidence type="ECO:0000313" key="3">
    <source>
        <dbReference type="EMBL" id="PFH46691.1"/>
    </source>
</evidence>
<proteinExistence type="predicted"/>
<evidence type="ECO:0008006" key="5">
    <source>
        <dbReference type="Google" id="ProtNLM"/>
    </source>
</evidence>
<gene>
    <name evidence="3" type="ORF">AMATHDRAFT_69288</name>
</gene>
<evidence type="ECO:0000313" key="4">
    <source>
        <dbReference type="Proteomes" id="UP000242287"/>
    </source>
</evidence>
<dbReference type="Proteomes" id="UP000242287">
    <property type="component" value="Unassembled WGS sequence"/>
</dbReference>
<feature type="chain" id="PRO_5012902547" description="Secreted protein" evidence="2">
    <location>
        <begin position="21"/>
        <end position="83"/>
    </location>
</feature>
<feature type="compositionally biased region" description="Basic and acidic residues" evidence="1">
    <location>
        <begin position="56"/>
        <end position="83"/>
    </location>
</feature>
<dbReference type="EMBL" id="KZ302167">
    <property type="protein sequence ID" value="PFH46691.1"/>
    <property type="molecule type" value="Genomic_DNA"/>
</dbReference>